<evidence type="ECO:0000313" key="3">
    <source>
        <dbReference type="Proteomes" id="UP001642484"/>
    </source>
</evidence>
<organism evidence="2 3">
    <name type="scientific">Durusdinium trenchii</name>
    <dbReference type="NCBI Taxonomy" id="1381693"/>
    <lineage>
        <taxon>Eukaryota</taxon>
        <taxon>Sar</taxon>
        <taxon>Alveolata</taxon>
        <taxon>Dinophyceae</taxon>
        <taxon>Suessiales</taxon>
        <taxon>Symbiodiniaceae</taxon>
        <taxon>Durusdinium</taxon>
    </lineage>
</organism>
<name>A0ABP0RKK1_9DINO</name>
<evidence type="ECO:0000256" key="1">
    <source>
        <dbReference type="SAM" id="SignalP"/>
    </source>
</evidence>
<sequence>MSVRKGWLALAVVCLVWNSLRFNQTDAFLSPRGLRQRECTKVQASSGTTFATSPVVPAIREALKEGGCLNQWFDSATAVANACGLQTDEAETILAKGFGWSTWLAVNRAAYLKPENPDSAKISEGLDYFTSGPLKLTKEELRYVLQESPKALNRPAAAYQDALATAPEEFQSPEAFRELLLRCPMVLELSFNCGHSCAAACARCWCPALSRIKRTELKKESGLQTR</sequence>
<reference evidence="2 3" key="1">
    <citation type="submission" date="2024-02" db="EMBL/GenBank/DDBJ databases">
        <authorList>
            <person name="Chen Y."/>
            <person name="Shah S."/>
            <person name="Dougan E. K."/>
            <person name="Thang M."/>
            <person name="Chan C."/>
        </authorList>
    </citation>
    <scope>NUCLEOTIDE SEQUENCE [LARGE SCALE GENOMIC DNA]</scope>
</reference>
<keyword evidence="1" id="KW-0732">Signal</keyword>
<dbReference type="Proteomes" id="UP001642484">
    <property type="component" value="Unassembled WGS sequence"/>
</dbReference>
<comment type="caution">
    <text evidence="2">The sequence shown here is derived from an EMBL/GenBank/DDBJ whole genome shotgun (WGS) entry which is preliminary data.</text>
</comment>
<evidence type="ECO:0000313" key="2">
    <source>
        <dbReference type="EMBL" id="CAK9099701.1"/>
    </source>
</evidence>
<proteinExistence type="predicted"/>
<dbReference type="EMBL" id="CAXAMN010025984">
    <property type="protein sequence ID" value="CAK9099701.1"/>
    <property type="molecule type" value="Genomic_DNA"/>
</dbReference>
<feature type="chain" id="PRO_5045471442" evidence="1">
    <location>
        <begin position="28"/>
        <end position="226"/>
    </location>
</feature>
<feature type="signal peptide" evidence="1">
    <location>
        <begin position="1"/>
        <end position="27"/>
    </location>
</feature>
<accession>A0ABP0RKK1</accession>
<gene>
    <name evidence="2" type="ORF">CCMP2556_LOCUS47161</name>
</gene>
<keyword evidence="3" id="KW-1185">Reference proteome</keyword>
<protein>
    <submittedName>
        <fullName evidence="2">Uncharacterized protein</fullName>
    </submittedName>
</protein>